<reference evidence="11 12" key="1">
    <citation type="submission" date="2019-09" db="EMBL/GenBank/DDBJ databases">
        <authorList>
            <person name="Mazhar S."/>
            <person name="Altermann E."/>
            <person name="Hill C."/>
            <person name="Mcauliffe O."/>
        </authorList>
    </citation>
    <scope>NUCLEOTIDE SEQUENCE [LARGE SCALE GENOMIC DNA]</scope>
    <source>
        <strain evidence="11 12">ATCC 51831</strain>
    </source>
</reference>
<dbReference type="InterPro" id="IPR039793">
    <property type="entry name" value="UROS/Hem4"/>
</dbReference>
<evidence type="ECO:0000313" key="11">
    <source>
        <dbReference type="EMBL" id="KAA1039987.1"/>
    </source>
</evidence>
<dbReference type="PANTHER" id="PTHR38042">
    <property type="entry name" value="UROPORPHYRINOGEN-III SYNTHASE, CHLOROPLASTIC"/>
    <property type="match status" value="1"/>
</dbReference>
<comment type="caution">
    <text evidence="11">The sequence shown here is derived from an EMBL/GenBank/DDBJ whole genome shotgun (WGS) entry which is preliminary data.</text>
</comment>
<dbReference type="EC" id="4.2.1.75" evidence="3 9"/>
<dbReference type="Pfam" id="PF02602">
    <property type="entry name" value="HEM4"/>
    <property type="match status" value="1"/>
</dbReference>
<evidence type="ECO:0000256" key="5">
    <source>
        <dbReference type="ARBA" id="ARBA00023244"/>
    </source>
</evidence>
<evidence type="ECO:0000256" key="3">
    <source>
        <dbReference type="ARBA" id="ARBA00013109"/>
    </source>
</evidence>
<keyword evidence="5 9" id="KW-0627">Porphyrin biosynthesis</keyword>
<sequence>MKKEAGNMKPVILMTDSHATKSDKVDIVHLPLIGIRQLPVVHAYARNQYDWLLFTSRNAVRLFFEQYPDITFSKVASIGSRTSEALITHGVAIDYEPPEFNQESFIAHAADRFDDCSILLPCSAKARPKLADFLSRRAAVTTIALYEPVTNENNAKKMNTLLLSGSIDVVVFMSPSAVRAYFTAYSKIHQLVVAIGPVTSRALQNVHQPHITALQSTKEAIIDKILEMRDSNAI</sequence>
<dbReference type="SUPFAM" id="SSF69618">
    <property type="entry name" value="HemD-like"/>
    <property type="match status" value="1"/>
</dbReference>
<evidence type="ECO:0000313" key="12">
    <source>
        <dbReference type="Proteomes" id="UP000295735"/>
    </source>
</evidence>
<comment type="pathway">
    <text evidence="1 9">Porphyrin-containing compound metabolism; protoporphyrin-IX biosynthesis; coproporphyrinogen-III from 5-aminolevulinate: step 3/4.</text>
</comment>
<organism evidence="11 12">
    <name type="scientific">Macrococcus equipercicus</name>
    <dbReference type="NCBI Taxonomy" id="69967"/>
    <lineage>
        <taxon>Bacteria</taxon>
        <taxon>Bacillati</taxon>
        <taxon>Bacillota</taxon>
        <taxon>Bacilli</taxon>
        <taxon>Bacillales</taxon>
        <taxon>Staphylococcaceae</taxon>
        <taxon>Macrococcus</taxon>
    </lineage>
</organism>
<dbReference type="PANTHER" id="PTHR38042:SF1">
    <property type="entry name" value="UROPORPHYRINOGEN-III SYNTHASE, CHLOROPLASTIC"/>
    <property type="match status" value="1"/>
</dbReference>
<evidence type="ECO:0000256" key="9">
    <source>
        <dbReference type="RuleBase" id="RU366031"/>
    </source>
</evidence>
<comment type="function">
    <text evidence="6 9">Catalyzes cyclization of the linear tetrapyrrole, hydroxymethylbilane, to the macrocyclic uroporphyrinogen III.</text>
</comment>
<dbReference type="EMBL" id="SCWC02000002">
    <property type="protein sequence ID" value="KAA1039987.1"/>
    <property type="molecule type" value="Genomic_DNA"/>
</dbReference>
<comment type="catalytic activity">
    <reaction evidence="8 9">
        <text>hydroxymethylbilane = uroporphyrinogen III + H2O</text>
        <dbReference type="Rhea" id="RHEA:18965"/>
        <dbReference type="ChEBI" id="CHEBI:15377"/>
        <dbReference type="ChEBI" id="CHEBI:57308"/>
        <dbReference type="ChEBI" id="CHEBI:57845"/>
        <dbReference type="EC" id="4.2.1.75"/>
    </reaction>
</comment>
<gene>
    <name evidence="11" type="ORF">ERX35_003085</name>
</gene>
<evidence type="ECO:0000256" key="2">
    <source>
        <dbReference type="ARBA" id="ARBA00008133"/>
    </source>
</evidence>
<dbReference type="Proteomes" id="UP000295735">
    <property type="component" value="Unassembled WGS sequence"/>
</dbReference>
<comment type="similarity">
    <text evidence="2 9">Belongs to the uroporphyrinogen-III synthase family.</text>
</comment>
<evidence type="ECO:0000259" key="10">
    <source>
        <dbReference type="Pfam" id="PF02602"/>
    </source>
</evidence>
<evidence type="ECO:0000256" key="4">
    <source>
        <dbReference type="ARBA" id="ARBA00023239"/>
    </source>
</evidence>
<name>A0ABQ6R9H7_9STAP</name>
<evidence type="ECO:0000256" key="6">
    <source>
        <dbReference type="ARBA" id="ARBA00037589"/>
    </source>
</evidence>
<dbReference type="CDD" id="cd06578">
    <property type="entry name" value="HemD"/>
    <property type="match status" value="1"/>
</dbReference>
<keyword evidence="12" id="KW-1185">Reference proteome</keyword>
<feature type="domain" description="Tetrapyrrole biosynthesis uroporphyrinogen III synthase" evidence="10">
    <location>
        <begin position="25"/>
        <end position="222"/>
    </location>
</feature>
<evidence type="ECO:0000256" key="8">
    <source>
        <dbReference type="ARBA" id="ARBA00048617"/>
    </source>
</evidence>
<evidence type="ECO:0000256" key="1">
    <source>
        <dbReference type="ARBA" id="ARBA00004772"/>
    </source>
</evidence>
<keyword evidence="4 9" id="KW-0456">Lyase</keyword>
<dbReference type="InterPro" id="IPR003754">
    <property type="entry name" value="4pyrrol_synth_uPrphyn_synth"/>
</dbReference>
<protein>
    <recommendedName>
        <fullName evidence="7 9">Uroporphyrinogen-III synthase</fullName>
        <ecNumber evidence="3 9">4.2.1.75</ecNumber>
    </recommendedName>
</protein>
<dbReference type="Gene3D" id="3.40.50.10090">
    <property type="match status" value="2"/>
</dbReference>
<proteinExistence type="inferred from homology"/>
<accession>A0ABQ6R9H7</accession>
<dbReference type="InterPro" id="IPR036108">
    <property type="entry name" value="4pyrrol_syn_uPrphyn_synt_sf"/>
</dbReference>
<evidence type="ECO:0000256" key="7">
    <source>
        <dbReference type="ARBA" id="ARBA00040167"/>
    </source>
</evidence>